<evidence type="ECO:0000256" key="1">
    <source>
        <dbReference type="SAM" id="MobiDB-lite"/>
    </source>
</evidence>
<evidence type="ECO:0008006" key="7">
    <source>
        <dbReference type="Google" id="ProtNLM"/>
    </source>
</evidence>
<name>A0A1Q9LE95_9PSEU</name>
<dbReference type="SUPFAM" id="SSF55785">
    <property type="entry name" value="PYP-like sensor domain (PAS domain)"/>
    <property type="match status" value="1"/>
</dbReference>
<keyword evidence="6" id="KW-1185">Reference proteome</keyword>
<dbReference type="CDD" id="cd00130">
    <property type="entry name" value="PAS"/>
    <property type="match status" value="1"/>
</dbReference>
<dbReference type="SMART" id="SM00091">
    <property type="entry name" value="PAS"/>
    <property type="match status" value="1"/>
</dbReference>
<dbReference type="Gene3D" id="3.30.450.20">
    <property type="entry name" value="PAS domain"/>
    <property type="match status" value="1"/>
</dbReference>
<dbReference type="PANTHER" id="PTHR44757">
    <property type="entry name" value="DIGUANYLATE CYCLASE DGCP"/>
    <property type="match status" value="1"/>
</dbReference>
<dbReference type="InterPro" id="IPR035965">
    <property type="entry name" value="PAS-like_dom_sf"/>
</dbReference>
<evidence type="ECO:0000313" key="5">
    <source>
        <dbReference type="EMBL" id="OLR90367.1"/>
    </source>
</evidence>
<dbReference type="InterPro" id="IPR000160">
    <property type="entry name" value="GGDEF_dom"/>
</dbReference>
<accession>A0A1Q9LE95</accession>
<dbReference type="NCBIfam" id="TIGR00229">
    <property type="entry name" value="sensory_box"/>
    <property type="match status" value="1"/>
</dbReference>
<dbReference type="Pfam" id="PF08448">
    <property type="entry name" value="PAS_4"/>
    <property type="match status" value="1"/>
</dbReference>
<dbReference type="InterPro" id="IPR000014">
    <property type="entry name" value="PAS"/>
</dbReference>
<gene>
    <name evidence="5" type="ORF">BJP25_27290</name>
</gene>
<dbReference type="PANTHER" id="PTHR44757:SF2">
    <property type="entry name" value="BIOFILM ARCHITECTURE MAINTENANCE PROTEIN MBAA"/>
    <property type="match status" value="1"/>
</dbReference>
<dbReference type="OrthoDB" id="23692at2"/>
<dbReference type="SMART" id="SM00267">
    <property type="entry name" value="GGDEF"/>
    <property type="match status" value="1"/>
</dbReference>
<feature type="domain" description="GGDEF" evidence="4">
    <location>
        <begin position="287"/>
        <end position="421"/>
    </location>
</feature>
<feature type="region of interest" description="Disordered" evidence="1">
    <location>
        <begin position="186"/>
        <end position="205"/>
    </location>
</feature>
<dbReference type="SMART" id="SM00052">
    <property type="entry name" value="EAL"/>
    <property type="match status" value="1"/>
</dbReference>
<evidence type="ECO:0000259" key="4">
    <source>
        <dbReference type="PROSITE" id="PS50887"/>
    </source>
</evidence>
<proteinExistence type="predicted"/>
<dbReference type="InterPro" id="IPR035919">
    <property type="entry name" value="EAL_sf"/>
</dbReference>
<dbReference type="SUPFAM" id="SSF55073">
    <property type="entry name" value="Nucleotide cyclase"/>
    <property type="match status" value="1"/>
</dbReference>
<dbReference type="InterPro" id="IPR001633">
    <property type="entry name" value="EAL_dom"/>
</dbReference>
<dbReference type="Gene3D" id="3.20.20.450">
    <property type="entry name" value="EAL domain"/>
    <property type="match status" value="1"/>
</dbReference>
<dbReference type="Pfam" id="PF00990">
    <property type="entry name" value="GGDEF"/>
    <property type="match status" value="1"/>
</dbReference>
<dbReference type="CDD" id="cd01949">
    <property type="entry name" value="GGDEF"/>
    <property type="match status" value="1"/>
</dbReference>
<dbReference type="PROSITE" id="PS50112">
    <property type="entry name" value="PAS"/>
    <property type="match status" value="1"/>
</dbReference>
<sequence>MGAPDDLVEAWLRVVAATAYVPRSSRDVRALLAEMLAELEAALRAEPFGTGPGAAVGARMVTGALTGEDTLARSAAVLGDGLLAAGHDPRRVVALLAAVSTGYAAALRARTLEQQEDMKLALLSAARLAERGRRDSEHRFREVFAASPTGIALTGPDGRCVEVNPALSQILDRPAEQLRGSALGELLTDPDAGAGAPPVRTGPDRRRVVRPDGDEVWVLVRSSRLTGEDGGDGGGLRVVTVQDLSEVELLGTRLSHQSLHDALTGLLNRVAFRSRLEARLEQVGPGAPVTLFVLDLDAFGLVNTAHGHEAGDRVLRTVAARLTALLDDEDALLARVGGDEFAVLVVDGPGTPDVPGLVAAVRGALAEPEYDGPLGLAVSASIGVVRCRAGELGPEEVFRAADAALARARAAGRDQWAVHDPHADRSARRVGAAAVALPAAWENGDLVVAYRPVVGLAGMAPVRVSALAHQPRALAGLPPTAELAERTGFAVALAPLLLAEAAQRLPVWRALFPGGGPALRVALTRTQSADADLVRAVRAAVEVAGVPPGLLEVVLDASAVAGAVGDARDNLRTLADMGVVRGLHGFRGGPAEVALVERFGVGPVLLADPFDDWRPDWLPGHAPAVLATDRLVAALTSVGAEVGVVGVRDRAEARWWAEHGAVTAEGPAFGGPLDVEDVLASVRRWDSPPSERIAPT</sequence>
<dbReference type="Proteomes" id="UP000186040">
    <property type="component" value="Unassembled WGS sequence"/>
</dbReference>
<comment type="caution">
    <text evidence="5">The sequence shown here is derived from an EMBL/GenBank/DDBJ whole genome shotgun (WGS) entry which is preliminary data.</text>
</comment>
<evidence type="ECO:0000313" key="6">
    <source>
        <dbReference type="Proteomes" id="UP000186040"/>
    </source>
</evidence>
<dbReference type="InterPro" id="IPR052155">
    <property type="entry name" value="Biofilm_reg_signaling"/>
</dbReference>
<evidence type="ECO:0000259" key="2">
    <source>
        <dbReference type="PROSITE" id="PS50112"/>
    </source>
</evidence>
<evidence type="ECO:0000259" key="3">
    <source>
        <dbReference type="PROSITE" id="PS50883"/>
    </source>
</evidence>
<dbReference type="SUPFAM" id="SSF141868">
    <property type="entry name" value="EAL domain-like"/>
    <property type="match status" value="1"/>
</dbReference>
<feature type="domain" description="EAL" evidence="3">
    <location>
        <begin position="430"/>
        <end position="686"/>
    </location>
</feature>
<dbReference type="EMBL" id="MKQR01000026">
    <property type="protein sequence ID" value="OLR90367.1"/>
    <property type="molecule type" value="Genomic_DNA"/>
</dbReference>
<dbReference type="RefSeq" id="WP_075977041.1">
    <property type="nucleotide sequence ID" value="NZ_MKQR01000026.1"/>
</dbReference>
<dbReference type="STRING" id="1193682.BJP25_27290"/>
<reference evidence="5 6" key="1">
    <citation type="submission" date="2016-10" db="EMBL/GenBank/DDBJ databases">
        <title>The Draft Genome Sequence of Actinokineospora bangkokensis 44EHWT reveals the biosynthetic pathway of antifungal compounds Thailandins with unusual extender unit butylmalonyl-CoA.</title>
        <authorList>
            <person name="Greule A."/>
            <person name="Intra B."/>
            <person name="Flemming S."/>
            <person name="Rommel M.G."/>
            <person name="Panbangred W."/>
            <person name="Bechthold A."/>
        </authorList>
    </citation>
    <scope>NUCLEOTIDE SEQUENCE [LARGE SCALE GENOMIC DNA]</scope>
    <source>
        <strain evidence="5 6">44EHW</strain>
    </source>
</reference>
<organism evidence="5 6">
    <name type="scientific">Actinokineospora bangkokensis</name>
    <dbReference type="NCBI Taxonomy" id="1193682"/>
    <lineage>
        <taxon>Bacteria</taxon>
        <taxon>Bacillati</taxon>
        <taxon>Actinomycetota</taxon>
        <taxon>Actinomycetes</taxon>
        <taxon>Pseudonocardiales</taxon>
        <taxon>Pseudonocardiaceae</taxon>
        <taxon>Actinokineospora</taxon>
    </lineage>
</organism>
<dbReference type="PROSITE" id="PS50887">
    <property type="entry name" value="GGDEF"/>
    <property type="match status" value="1"/>
</dbReference>
<dbReference type="NCBIfam" id="TIGR00254">
    <property type="entry name" value="GGDEF"/>
    <property type="match status" value="1"/>
</dbReference>
<dbReference type="InterPro" id="IPR043128">
    <property type="entry name" value="Rev_trsase/Diguanyl_cyclase"/>
</dbReference>
<dbReference type="AlphaFoldDB" id="A0A1Q9LE95"/>
<dbReference type="Pfam" id="PF00563">
    <property type="entry name" value="EAL"/>
    <property type="match status" value="1"/>
</dbReference>
<dbReference type="PROSITE" id="PS50883">
    <property type="entry name" value="EAL"/>
    <property type="match status" value="1"/>
</dbReference>
<feature type="domain" description="PAS" evidence="2">
    <location>
        <begin position="136"/>
        <end position="191"/>
    </location>
</feature>
<dbReference type="InterPro" id="IPR013656">
    <property type="entry name" value="PAS_4"/>
</dbReference>
<dbReference type="Gene3D" id="3.30.70.270">
    <property type="match status" value="1"/>
</dbReference>
<protein>
    <recommendedName>
        <fullName evidence="7">GGDEF domain-containing protein</fullName>
    </recommendedName>
</protein>
<dbReference type="InterPro" id="IPR029787">
    <property type="entry name" value="Nucleotide_cyclase"/>
</dbReference>